<evidence type="ECO:0000313" key="2">
    <source>
        <dbReference type="Proteomes" id="UP000823674"/>
    </source>
</evidence>
<sequence length="172" mass="19761">MGFVVLMPLESRFTDHTSFVEERHISLSAKQNWVRSSDCSFLVLTDQFKKKSFNSGDVNECKLMEAKIRKQKLDFVKPALGLSLLYVLCSMNRAHPLSTLEELPQDIQSDIISRVAQSLRTTTRHVMQSCQLLAKEAKDNRIYKNMTIKLLSIHPVASLTRYNDLMSRSFFS</sequence>
<evidence type="ECO:0000313" key="1">
    <source>
        <dbReference type="EMBL" id="KAG5407084.1"/>
    </source>
</evidence>
<reference evidence="1 2" key="1">
    <citation type="submission" date="2021-03" db="EMBL/GenBank/DDBJ databases">
        <authorList>
            <person name="King G.J."/>
            <person name="Bancroft I."/>
            <person name="Baten A."/>
            <person name="Bloomfield J."/>
            <person name="Borpatragohain P."/>
            <person name="He Z."/>
            <person name="Irish N."/>
            <person name="Irwin J."/>
            <person name="Liu K."/>
            <person name="Mauleon R.P."/>
            <person name="Moore J."/>
            <person name="Morris R."/>
            <person name="Ostergaard L."/>
            <person name="Wang B."/>
            <person name="Wells R."/>
        </authorList>
    </citation>
    <scope>NUCLEOTIDE SEQUENCE [LARGE SCALE GENOMIC DNA]</scope>
    <source>
        <strain evidence="1">R-o-18</strain>
        <tissue evidence="1">Leaf</tissue>
    </source>
</reference>
<dbReference type="EMBL" id="JADBGQ010000003">
    <property type="protein sequence ID" value="KAG5407084.1"/>
    <property type="molecule type" value="Genomic_DNA"/>
</dbReference>
<proteinExistence type="predicted"/>
<name>A0ABQ7NBF4_BRACM</name>
<accession>A0ABQ7NBF4</accession>
<gene>
    <name evidence="1" type="primary">A03g507450.1_BraROA</name>
    <name evidence="1" type="ORF">IGI04_013203</name>
</gene>
<keyword evidence="2" id="KW-1185">Reference proteome</keyword>
<protein>
    <recommendedName>
        <fullName evidence="3">F-box domain-containing protein</fullName>
    </recommendedName>
</protein>
<comment type="caution">
    <text evidence="1">The sequence shown here is derived from an EMBL/GenBank/DDBJ whole genome shotgun (WGS) entry which is preliminary data.</text>
</comment>
<organism evidence="1 2">
    <name type="scientific">Brassica rapa subsp. trilocularis</name>
    <dbReference type="NCBI Taxonomy" id="1813537"/>
    <lineage>
        <taxon>Eukaryota</taxon>
        <taxon>Viridiplantae</taxon>
        <taxon>Streptophyta</taxon>
        <taxon>Embryophyta</taxon>
        <taxon>Tracheophyta</taxon>
        <taxon>Spermatophyta</taxon>
        <taxon>Magnoliopsida</taxon>
        <taxon>eudicotyledons</taxon>
        <taxon>Gunneridae</taxon>
        <taxon>Pentapetalae</taxon>
        <taxon>rosids</taxon>
        <taxon>malvids</taxon>
        <taxon>Brassicales</taxon>
        <taxon>Brassicaceae</taxon>
        <taxon>Brassiceae</taxon>
        <taxon>Brassica</taxon>
    </lineage>
</organism>
<dbReference type="Proteomes" id="UP000823674">
    <property type="component" value="Chromosome A03"/>
</dbReference>
<evidence type="ECO:0008006" key="3">
    <source>
        <dbReference type="Google" id="ProtNLM"/>
    </source>
</evidence>